<dbReference type="Gene3D" id="3.40.50.620">
    <property type="entry name" value="HUPs"/>
    <property type="match status" value="1"/>
</dbReference>
<dbReference type="STRING" id="550447.SAMN05428946_2998"/>
<sequence>MDRMEREAQDFFMDSGLDTEGKRLLVACSGGPDSIALLHFMAARGPALGLQIGCAHVDHMLRGEESAEDARFVRAACADLGVPFHGTAIPVGDLVREQGGNVQDVCRSERYRFFERVMESDGYDLLATAHHADDLLETVLMKLARGTSEPAPGIPPVRTFGPGLLLRPLLMAGRPDIMDYVAANNLAFRTDPSNAKPAYTRNRFRHRIVPLLLEENREAARHFAAWDMERREDDELLRRLAEEHAGSFSERLPEGGAAVDTAKFSGMPSALQRRFIPILLDYLYRPGPPPSNRRLAALIRSELLKAEGSGAVDLPDGWVLERTYARAVFRRHAPREPQGGTESIPFPKDSWVQAGNGLRLYWSECGTAPRIRAGGGTEVLYFDEGPAFPPAGIKVPEEGDRLLLPNMESPKRVSRIFIDEKIPRHRRADWPLVTGRDGRIIAVPGIRYGAGFTRDADAGCRYIFIVENAAGAVHAQEDSK</sequence>
<dbReference type="CDD" id="cd01992">
    <property type="entry name" value="TilS_N"/>
    <property type="match status" value="1"/>
</dbReference>
<dbReference type="SUPFAM" id="SSF56037">
    <property type="entry name" value="PheT/TilS domain"/>
    <property type="match status" value="1"/>
</dbReference>
<gene>
    <name evidence="8" type="primary">tilS</name>
    <name evidence="10" type="ORF">SAMN05428946_2998</name>
</gene>
<comment type="subcellular location">
    <subcellularLocation>
        <location evidence="1 8">Cytoplasm</location>
    </subcellularLocation>
</comment>
<dbReference type="InterPro" id="IPR012795">
    <property type="entry name" value="tRNA_Ile_lys_synt_N"/>
</dbReference>
<comment type="similarity">
    <text evidence="8">Belongs to the tRNA(Ile)-lysidine synthase family.</text>
</comment>
<dbReference type="GO" id="GO:0032267">
    <property type="term" value="F:tRNA(Ile)-lysidine synthase activity"/>
    <property type="evidence" value="ECO:0007669"/>
    <property type="project" value="UniProtKB-EC"/>
</dbReference>
<comment type="domain">
    <text evidence="8">The N-terminal region contains the highly conserved SGGXDS motif, predicted to be a P-loop motif involved in ATP binding.</text>
</comment>
<feature type="binding site" evidence="8">
    <location>
        <begin position="29"/>
        <end position="34"/>
    </location>
    <ligand>
        <name>ATP</name>
        <dbReference type="ChEBI" id="CHEBI:30616"/>
    </ligand>
</feature>
<dbReference type="EC" id="6.3.4.19" evidence="8"/>
<protein>
    <recommendedName>
        <fullName evidence="8">tRNA(Ile)-lysidine synthase</fullName>
        <ecNumber evidence="8">6.3.4.19</ecNumber>
    </recommendedName>
    <alternativeName>
        <fullName evidence="8">tRNA(Ile)-2-lysyl-cytidine synthase</fullName>
    </alternativeName>
    <alternativeName>
        <fullName evidence="8">tRNA(Ile)-lysidine synthetase</fullName>
    </alternativeName>
</protein>
<dbReference type="EMBL" id="FTPL01000006">
    <property type="protein sequence ID" value="SIT93338.1"/>
    <property type="molecule type" value="Genomic_DNA"/>
</dbReference>
<comment type="catalytic activity">
    <reaction evidence="7 8">
        <text>cytidine(34) in tRNA(Ile2) + L-lysine + ATP = lysidine(34) in tRNA(Ile2) + AMP + diphosphate + H(+)</text>
        <dbReference type="Rhea" id="RHEA:43744"/>
        <dbReference type="Rhea" id="RHEA-COMP:10625"/>
        <dbReference type="Rhea" id="RHEA-COMP:10670"/>
        <dbReference type="ChEBI" id="CHEBI:15378"/>
        <dbReference type="ChEBI" id="CHEBI:30616"/>
        <dbReference type="ChEBI" id="CHEBI:32551"/>
        <dbReference type="ChEBI" id="CHEBI:33019"/>
        <dbReference type="ChEBI" id="CHEBI:82748"/>
        <dbReference type="ChEBI" id="CHEBI:83665"/>
        <dbReference type="ChEBI" id="CHEBI:456215"/>
        <dbReference type="EC" id="6.3.4.19"/>
    </reaction>
</comment>
<dbReference type="GO" id="GO:0006400">
    <property type="term" value="P:tRNA modification"/>
    <property type="evidence" value="ECO:0007669"/>
    <property type="project" value="UniProtKB-UniRule"/>
</dbReference>
<dbReference type="InterPro" id="IPR012796">
    <property type="entry name" value="Lysidine-tRNA-synth_C"/>
</dbReference>
<dbReference type="Pfam" id="PF11734">
    <property type="entry name" value="TilS_C"/>
    <property type="match status" value="1"/>
</dbReference>
<comment type="function">
    <text evidence="8">Ligates lysine onto the cytidine present at position 34 of the AUA codon-specific tRNA(Ile) that contains the anticodon CAU, in an ATP-dependent manner. Cytidine is converted to lysidine, thus changing the amino acid specificity of the tRNA from methionine to isoleucine.</text>
</comment>
<evidence type="ECO:0000256" key="3">
    <source>
        <dbReference type="ARBA" id="ARBA00022598"/>
    </source>
</evidence>
<dbReference type="InterPro" id="IPR012094">
    <property type="entry name" value="tRNA_Ile_lys_synt"/>
</dbReference>
<feature type="domain" description="Lysidine-tRNA(Ile) synthetase C-terminal" evidence="9">
    <location>
        <begin position="391"/>
        <end position="465"/>
    </location>
</feature>
<dbReference type="Proteomes" id="UP000187550">
    <property type="component" value="Unassembled WGS sequence"/>
</dbReference>
<dbReference type="OrthoDB" id="9807403at2"/>
<dbReference type="Gene3D" id="3.30.465.60">
    <property type="match status" value="1"/>
</dbReference>
<dbReference type="RefSeq" id="WP_076760130.1">
    <property type="nucleotide sequence ID" value="NZ_FTPL01000006.1"/>
</dbReference>
<dbReference type="SUPFAM" id="SSF52402">
    <property type="entry name" value="Adenine nucleotide alpha hydrolases-like"/>
    <property type="match status" value="1"/>
</dbReference>
<accession>A0A1U7PRW8</accession>
<keyword evidence="5 8" id="KW-0547">Nucleotide-binding</keyword>
<dbReference type="GO" id="GO:0005737">
    <property type="term" value="C:cytoplasm"/>
    <property type="evidence" value="ECO:0007669"/>
    <property type="project" value="UniProtKB-SubCell"/>
</dbReference>
<evidence type="ECO:0000313" key="10">
    <source>
        <dbReference type="EMBL" id="SIT93338.1"/>
    </source>
</evidence>
<evidence type="ECO:0000259" key="9">
    <source>
        <dbReference type="SMART" id="SM00977"/>
    </source>
</evidence>
<dbReference type="NCBIfam" id="TIGR02433">
    <property type="entry name" value="lysidine_TilS_C"/>
    <property type="match status" value="1"/>
</dbReference>
<evidence type="ECO:0000256" key="7">
    <source>
        <dbReference type="ARBA" id="ARBA00048539"/>
    </source>
</evidence>
<dbReference type="HAMAP" id="MF_01161">
    <property type="entry name" value="tRNA_Ile_lys_synt"/>
    <property type="match status" value="1"/>
</dbReference>
<dbReference type="SUPFAM" id="SSF82829">
    <property type="entry name" value="MesJ substrate recognition domain-like"/>
    <property type="match status" value="1"/>
</dbReference>
<keyword evidence="11" id="KW-1185">Reference proteome</keyword>
<evidence type="ECO:0000256" key="6">
    <source>
        <dbReference type="ARBA" id="ARBA00022840"/>
    </source>
</evidence>
<dbReference type="SMART" id="SM00977">
    <property type="entry name" value="TilS_C"/>
    <property type="match status" value="1"/>
</dbReference>
<dbReference type="InterPro" id="IPR011063">
    <property type="entry name" value="TilS/TtcA_N"/>
</dbReference>
<evidence type="ECO:0000313" key="11">
    <source>
        <dbReference type="Proteomes" id="UP000187550"/>
    </source>
</evidence>
<evidence type="ECO:0000256" key="4">
    <source>
        <dbReference type="ARBA" id="ARBA00022694"/>
    </source>
</evidence>
<keyword evidence="3 8" id="KW-0436">Ligase</keyword>
<keyword evidence="2 8" id="KW-0963">Cytoplasm</keyword>
<dbReference type="PANTHER" id="PTHR43033:SF1">
    <property type="entry name" value="TRNA(ILE)-LYSIDINE SYNTHASE-RELATED"/>
    <property type="match status" value="1"/>
</dbReference>
<name>A0A1U7PRW8_9BACI</name>
<dbReference type="Pfam" id="PF01171">
    <property type="entry name" value="ATP_bind_3"/>
    <property type="match status" value="1"/>
</dbReference>
<dbReference type="InterPro" id="IPR014729">
    <property type="entry name" value="Rossmann-like_a/b/a_fold"/>
</dbReference>
<reference evidence="11" key="1">
    <citation type="submission" date="2017-01" db="EMBL/GenBank/DDBJ databases">
        <authorList>
            <person name="Varghese N."/>
            <person name="Submissions S."/>
        </authorList>
    </citation>
    <scope>NUCLEOTIDE SEQUENCE [LARGE SCALE GENOMIC DNA]</scope>
    <source>
        <strain evidence="11">MNA4</strain>
    </source>
</reference>
<proteinExistence type="inferred from homology"/>
<evidence type="ECO:0000256" key="5">
    <source>
        <dbReference type="ARBA" id="ARBA00022741"/>
    </source>
</evidence>
<evidence type="ECO:0000256" key="1">
    <source>
        <dbReference type="ARBA" id="ARBA00004496"/>
    </source>
</evidence>
<dbReference type="GO" id="GO:0005524">
    <property type="term" value="F:ATP binding"/>
    <property type="evidence" value="ECO:0007669"/>
    <property type="project" value="UniProtKB-UniRule"/>
</dbReference>
<keyword evidence="6 8" id="KW-0067">ATP-binding</keyword>
<dbReference type="NCBIfam" id="TIGR02432">
    <property type="entry name" value="lysidine_TilS_N"/>
    <property type="match status" value="1"/>
</dbReference>
<keyword evidence="4 8" id="KW-0819">tRNA processing</keyword>
<dbReference type="PANTHER" id="PTHR43033">
    <property type="entry name" value="TRNA(ILE)-LYSIDINE SYNTHASE-RELATED"/>
    <property type="match status" value="1"/>
</dbReference>
<organism evidence="10 11">
    <name type="scientific">Edaphobacillus lindanitolerans</name>
    <dbReference type="NCBI Taxonomy" id="550447"/>
    <lineage>
        <taxon>Bacteria</taxon>
        <taxon>Bacillati</taxon>
        <taxon>Bacillota</taxon>
        <taxon>Bacilli</taxon>
        <taxon>Bacillales</taxon>
        <taxon>Bacillaceae</taxon>
        <taxon>Edaphobacillus</taxon>
    </lineage>
</organism>
<evidence type="ECO:0000256" key="2">
    <source>
        <dbReference type="ARBA" id="ARBA00022490"/>
    </source>
</evidence>
<dbReference type="AlphaFoldDB" id="A0A1U7PRW8"/>
<evidence type="ECO:0000256" key="8">
    <source>
        <dbReference type="HAMAP-Rule" id="MF_01161"/>
    </source>
</evidence>